<keyword evidence="2" id="KW-0472">Membrane</keyword>
<feature type="transmembrane region" description="Helical" evidence="2">
    <location>
        <begin position="105"/>
        <end position="122"/>
    </location>
</feature>
<proteinExistence type="predicted"/>
<reference evidence="5" key="1">
    <citation type="submission" date="2022-11" db="UniProtKB">
        <authorList>
            <consortium name="WormBaseParasite"/>
        </authorList>
    </citation>
    <scope>IDENTIFICATION</scope>
</reference>
<evidence type="ECO:0000313" key="4">
    <source>
        <dbReference type="Proteomes" id="UP000887566"/>
    </source>
</evidence>
<evidence type="ECO:0000313" key="5">
    <source>
        <dbReference type="WBParaSite" id="PSAMB.scaffold1200size34471.g11629.t1"/>
    </source>
</evidence>
<keyword evidence="2" id="KW-1133">Transmembrane helix</keyword>
<dbReference type="PROSITE" id="PS51352">
    <property type="entry name" value="THIOREDOXIN_2"/>
    <property type="match status" value="1"/>
</dbReference>
<evidence type="ECO:0000256" key="1">
    <source>
        <dbReference type="SAM" id="MobiDB-lite"/>
    </source>
</evidence>
<organism evidence="4 5">
    <name type="scientific">Plectus sambesii</name>
    <dbReference type="NCBI Taxonomy" id="2011161"/>
    <lineage>
        <taxon>Eukaryota</taxon>
        <taxon>Metazoa</taxon>
        <taxon>Ecdysozoa</taxon>
        <taxon>Nematoda</taxon>
        <taxon>Chromadorea</taxon>
        <taxon>Plectida</taxon>
        <taxon>Plectina</taxon>
        <taxon>Plectoidea</taxon>
        <taxon>Plectidae</taxon>
        <taxon>Plectus</taxon>
    </lineage>
</organism>
<protein>
    <submittedName>
        <fullName evidence="5">Thioredoxin domain-containing protein</fullName>
    </submittedName>
</protein>
<name>A0A914URH3_9BILA</name>
<dbReference type="Proteomes" id="UP000887566">
    <property type="component" value="Unplaced"/>
</dbReference>
<feature type="domain" description="Thioredoxin" evidence="3">
    <location>
        <begin position="117"/>
        <end position="252"/>
    </location>
</feature>
<sequence length="286" mass="33420">MESSQSRIPQMWQEVKKVLNAHHIVNFILSSAFFVTKTFDPICSFVFPSDVECGLDRREHEILVFLGVVIFWKNRKALNWLHYLSNVFLFSRLASIGLFFRCDPLIGMIYAVLCLVTTILFPEPAYTGPERITYFQGTELHDELERNKRTVWFIEFYTSWSPECRRVGPVFAALSEKFTLPNLRFGKLDVGKFKQEADRFRINVHPTSRQLPTVSQFREGKEVRRRPMIGGKGRAIPFVFSEERFLMDYDLNNLYKECKENMSKQEKKQFEDEQAAAVAGDSKKDK</sequence>
<dbReference type="WBParaSite" id="PSAMB.scaffold1200size34471.g11629.t1">
    <property type="protein sequence ID" value="PSAMB.scaffold1200size34471.g11629.t1"/>
    <property type="gene ID" value="PSAMB.scaffold1200size34471.g11629"/>
</dbReference>
<dbReference type="Gene3D" id="3.40.30.10">
    <property type="entry name" value="Glutaredoxin"/>
    <property type="match status" value="1"/>
</dbReference>
<dbReference type="AlphaFoldDB" id="A0A914URH3"/>
<dbReference type="Pfam" id="PF00085">
    <property type="entry name" value="Thioredoxin"/>
    <property type="match status" value="1"/>
</dbReference>
<feature type="transmembrane region" description="Helical" evidence="2">
    <location>
        <begin position="80"/>
        <end position="99"/>
    </location>
</feature>
<keyword evidence="2" id="KW-0812">Transmembrane</keyword>
<accession>A0A914URH3</accession>
<dbReference type="SUPFAM" id="SSF52833">
    <property type="entry name" value="Thioredoxin-like"/>
    <property type="match status" value="1"/>
</dbReference>
<evidence type="ECO:0000256" key="2">
    <source>
        <dbReference type="SAM" id="Phobius"/>
    </source>
</evidence>
<feature type="region of interest" description="Disordered" evidence="1">
    <location>
        <begin position="262"/>
        <end position="286"/>
    </location>
</feature>
<feature type="compositionally biased region" description="Basic and acidic residues" evidence="1">
    <location>
        <begin position="262"/>
        <end position="271"/>
    </location>
</feature>
<evidence type="ECO:0000259" key="3">
    <source>
        <dbReference type="PROSITE" id="PS51352"/>
    </source>
</evidence>
<keyword evidence="4" id="KW-1185">Reference proteome</keyword>
<dbReference type="InterPro" id="IPR013766">
    <property type="entry name" value="Thioredoxin_domain"/>
</dbReference>
<dbReference type="InterPro" id="IPR036249">
    <property type="entry name" value="Thioredoxin-like_sf"/>
</dbReference>